<feature type="region of interest" description="Disordered" evidence="1">
    <location>
        <begin position="272"/>
        <end position="291"/>
    </location>
</feature>
<feature type="region of interest" description="Disordered" evidence="1">
    <location>
        <begin position="738"/>
        <end position="813"/>
    </location>
</feature>
<organism evidence="2 3">
    <name type="scientific">Heracleum sosnowskyi</name>
    <dbReference type="NCBI Taxonomy" id="360622"/>
    <lineage>
        <taxon>Eukaryota</taxon>
        <taxon>Viridiplantae</taxon>
        <taxon>Streptophyta</taxon>
        <taxon>Embryophyta</taxon>
        <taxon>Tracheophyta</taxon>
        <taxon>Spermatophyta</taxon>
        <taxon>Magnoliopsida</taxon>
        <taxon>eudicotyledons</taxon>
        <taxon>Gunneridae</taxon>
        <taxon>Pentapetalae</taxon>
        <taxon>asterids</taxon>
        <taxon>campanulids</taxon>
        <taxon>Apiales</taxon>
        <taxon>Apiaceae</taxon>
        <taxon>Apioideae</taxon>
        <taxon>apioid superclade</taxon>
        <taxon>Tordylieae</taxon>
        <taxon>Tordyliinae</taxon>
        <taxon>Heracleum</taxon>
    </lineage>
</organism>
<keyword evidence="3" id="KW-1185">Reference proteome</keyword>
<evidence type="ECO:0000313" key="3">
    <source>
        <dbReference type="Proteomes" id="UP001237642"/>
    </source>
</evidence>
<feature type="compositionally biased region" description="Basic and acidic residues" evidence="1">
    <location>
        <begin position="767"/>
        <end position="791"/>
    </location>
</feature>
<sequence length="1215" mass="135782">MATTAFIASELEFVPNNYSAPVANENAPEAFHLIQRFLLHSNIGTALTAPSKLSATQIRTFWQTGTYDNGGESGSPSIIFEFQGDEFVVTPTTVRDALGLEDFNAFTISVGDSELVSMMNEIGYTGPLTKIGQLKRPFLRKEWSFFFDCITRAFGKKCTNWDAIPTDSLQIGYSLLYGSQFDVARLVLTNIGEKMLENRNVVYFSRFCQLIFNFCCPNVEIEEDDVILSFKLHKRIFSDLINKDNKKGEVGPLLLPASVQQSLDNLQQQQVSTVEAGPSVSQPQRSKRSKVRAVKSGLQQTEAEVSNVDAVPQRKRMKKRRAKRAKSVATDSNVDSETEADEETLHQRKRRLVADQLFGDIIANLDKEPEDTEAPTSENEEIVLTTVPPSTPAIVVEEDILTAEDAANPETILMDFEPEAPTSKADDVVEEAAAYSDSRIVDHDDTVLEADQATTELVEPIASHTEIISLDFEKGEEVDQIRVDPVPEAVAVHADATDNDHEDIVLLEALQQSVVEIVQREAEVTAPANSDVPQTVADQVPDATAQLIDEITAENVLEDIHREDDNAEASPAHSNSDIQVEVSDIQANSTEEREVQRAASEHFQNMYYNAWANADCVFPAQRAADFLSDSVKKITNPDVLTSLQATVIQVKSLNNRFDENQQMLTKLRNEVSLRDLTLKADRTSYYAMFKQQARDSEEIKKRLGTVEDNQNAMSAQLTSISTALELLTSVLLSDDVKKGESVPSDKCKDTQTLRRRDDGNDGGNKGGDGKSLRSNDDRRLLSRRSNSDKRSNSGKGHVNSASGSRYKSLIISDKPSTDEEIAAKMFMAEHGKGITIEDIQAEEQMLAEEHKKNVEAGIYKKKEIKAPRKKEKGIVIKENVNSDQSLQYSRRPVINNADKGKGKLVEEEQLPKKIYSTSDIAQVETRLAKSTSDAAQVDDTIEDKPASDKAQAVQTQPAPQLKGFLRPVLSETLTLQPVDFSQTRTVLGKESYDKSGLGSHREKRINNRSQDNISLAGSGIRDTQENLDKLESVQLIFHRVLKKQFLLYFMSDGSVYRVGESDVNLKSWEELEYVLYLLKVKNRHTHNVAQILREKMLRSKVMLGGGEVSNAYIPKYRNHAGKLVKMKKNSARFTTALGIKVLEFNLESDKAQYIRLGNDMKKNSIYSLRAAIYQTDEGDPEYKELKEIMIAELENAERRLLIDYLRTVPDIEEVK</sequence>
<dbReference type="Proteomes" id="UP001237642">
    <property type="component" value="Unassembled WGS sequence"/>
</dbReference>
<name>A0AAD8NAA4_9APIA</name>
<feature type="compositionally biased region" description="Basic residues" evidence="1">
    <location>
        <begin position="313"/>
        <end position="326"/>
    </location>
</feature>
<evidence type="ECO:0000313" key="2">
    <source>
        <dbReference type="EMBL" id="KAK1401386.1"/>
    </source>
</evidence>
<dbReference type="EMBL" id="JAUIZM010000001">
    <property type="protein sequence ID" value="KAK1401386.1"/>
    <property type="molecule type" value="Genomic_DNA"/>
</dbReference>
<feature type="compositionally biased region" description="Basic and acidic residues" evidence="1">
    <location>
        <begin position="738"/>
        <end position="759"/>
    </location>
</feature>
<reference evidence="2" key="2">
    <citation type="submission" date="2023-05" db="EMBL/GenBank/DDBJ databases">
        <authorList>
            <person name="Schelkunov M.I."/>
        </authorList>
    </citation>
    <scope>NUCLEOTIDE SEQUENCE</scope>
    <source>
        <strain evidence="2">Hsosn_3</strain>
        <tissue evidence="2">Leaf</tissue>
    </source>
</reference>
<reference evidence="2" key="1">
    <citation type="submission" date="2023-02" db="EMBL/GenBank/DDBJ databases">
        <title>Genome of toxic invasive species Heracleum sosnowskyi carries increased number of genes despite the absence of recent whole-genome duplications.</title>
        <authorList>
            <person name="Schelkunov M."/>
            <person name="Shtratnikova V."/>
            <person name="Makarenko M."/>
            <person name="Klepikova A."/>
            <person name="Omelchenko D."/>
            <person name="Novikova G."/>
            <person name="Obukhova E."/>
            <person name="Bogdanov V."/>
            <person name="Penin A."/>
            <person name="Logacheva M."/>
        </authorList>
    </citation>
    <scope>NUCLEOTIDE SEQUENCE</scope>
    <source>
        <strain evidence="2">Hsosn_3</strain>
        <tissue evidence="2">Leaf</tissue>
    </source>
</reference>
<protein>
    <submittedName>
        <fullName evidence="2">Uncharacterized protein</fullName>
    </submittedName>
</protein>
<accession>A0AAD8NAA4</accession>
<feature type="region of interest" description="Disordered" evidence="1">
    <location>
        <begin position="304"/>
        <end position="345"/>
    </location>
</feature>
<evidence type="ECO:0000256" key="1">
    <source>
        <dbReference type="SAM" id="MobiDB-lite"/>
    </source>
</evidence>
<proteinExistence type="predicted"/>
<dbReference type="AlphaFoldDB" id="A0AAD8NAA4"/>
<gene>
    <name evidence="2" type="ORF">POM88_000991</name>
</gene>
<comment type="caution">
    <text evidence="2">The sequence shown here is derived from an EMBL/GenBank/DDBJ whole genome shotgun (WGS) entry which is preliminary data.</text>
</comment>